<proteinExistence type="predicted"/>
<dbReference type="AlphaFoldDB" id="A0A364VCX6"/>
<feature type="compositionally biased region" description="Gly residues" evidence="1">
    <location>
        <begin position="71"/>
        <end position="91"/>
    </location>
</feature>
<evidence type="ECO:0000313" key="3">
    <source>
        <dbReference type="Proteomes" id="UP000251047"/>
    </source>
</evidence>
<organism evidence="2 3">
    <name type="scientific">Corynebacterium heidelbergense</name>
    <dbReference type="NCBI Taxonomy" id="2055947"/>
    <lineage>
        <taxon>Bacteria</taxon>
        <taxon>Bacillati</taxon>
        <taxon>Actinomycetota</taxon>
        <taxon>Actinomycetes</taxon>
        <taxon>Mycobacteriales</taxon>
        <taxon>Corynebacteriaceae</taxon>
        <taxon>Corynebacterium</taxon>
    </lineage>
</organism>
<feature type="region of interest" description="Disordered" evidence="1">
    <location>
        <begin position="56"/>
        <end position="128"/>
    </location>
</feature>
<accession>A0A364VCX6</accession>
<sequence length="238" mass="23969">MLQLYFPHDDAADHCVLAERTDGGWTLHFDGSGENVREGCPTVLFHQVYTAEPPRPLAWIGDDAGQSRGAGPSGRGAGPGGSGDGLRGEVGQGDAAVTDGDTGGAVEAGSGVDAGKDGDSATPPVDLNQLVTDGTHELRFCDNIQQLQDLADAATAADAAAAPGSPGRSGSVGRAESPGGSERGHGEEDGNSTEALGLVVLDPANCRIGTAGDLSPFTKTSSFPVVVAVPKRDEARPG</sequence>
<protein>
    <submittedName>
        <fullName evidence="2">Uncharacterized protein</fullName>
    </submittedName>
</protein>
<name>A0A364VCX6_9CORY</name>
<dbReference type="EMBL" id="PHQP01000013">
    <property type="protein sequence ID" value="RAV34509.1"/>
    <property type="molecule type" value="Genomic_DNA"/>
</dbReference>
<gene>
    <name evidence="2" type="ORF">CWC39_03000</name>
</gene>
<dbReference type="RefSeq" id="WP_112769032.1">
    <property type="nucleotide sequence ID" value="NZ_CP063191.1"/>
</dbReference>
<feature type="region of interest" description="Disordered" evidence="1">
    <location>
        <begin position="157"/>
        <end position="194"/>
    </location>
</feature>
<evidence type="ECO:0000313" key="2">
    <source>
        <dbReference type="EMBL" id="RAV34509.1"/>
    </source>
</evidence>
<evidence type="ECO:0000256" key="1">
    <source>
        <dbReference type="SAM" id="MobiDB-lite"/>
    </source>
</evidence>
<feature type="compositionally biased region" description="Low complexity" evidence="1">
    <location>
        <begin position="157"/>
        <end position="174"/>
    </location>
</feature>
<comment type="caution">
    <text evidence="2">The sequence shown here is derived from an EMBL/GenBank/DDBJ whole genome shotgun (WGS) entry which is preliminary data.</text>
</comment>
<dbReference type="Proteomes" id="UP000251047">
    <property type="component" value="Unassembled WGS sequence"/>
</dbReference>
<reference evidence="2 3" key="1">
    <citation type="journal article" date="2018" name="Syst. Appl. Microbiol.">
        <title>Corynebacterium heidelbergense sp. nov., isolated from the preen glands of Egyptian geese (Alopochen aegyptiacus).</title>
        <authorList>
            <person name="Braun M.S."/>
            <person name="Wang E."/>
            <person name="Zimmermann S."/>
            <person name="Wink M."/>
        </authorList>
    </citation>
    <scope>NUCLEOTIDE SEQUENCE [LARGE SCALE GENOMIC DNA]</scope>
    <source>
        <strain evidence="2 3">DSM 104638</strain>
    </source>
</reference>